<dbReference type="GO" id="GO:0003824">
    <property type="term" value="F:catalytic activity"/>
    <property type="evidence" value="ECO:0007669"/>
    <property type="project" value="InterPro"/>
</dbReference>
<reference evidence="3 4" key="1">
    <citation type="journal article" date="2014" name="Mol. Plant Microbe Interact.">
        <title>The complete genome sequence of Candidatus Liberibacter americanus, associated with citrus Huanglongbing.</title>
        <authorList>
            <person name="Wulff N.A."/>
            <person name="Zhang S."/>
            <person name="Setubal J.C."/>
            <person name="Almeida N.F."/>
            <person name="Martins E.C."/>
            <person name="Harakava R."/>
            <person name="Kumar D."/>
            <person name="Rangel L.T."/>
            <person name="Foissac X."/>
            <person name="Bove J."/>
            <person name="Gabriel D.W."/>
        </authorList>
    </citation>
    <scope>NUCLEOTIDE SEQUENCE [LARGE SCALE GENOMIC DNA]</scope>
    <source>
        <strain evidence="3 4">Sao Paulo</strain>
    </source>
</reference>
<proteinExistence type="predicted"/>
<dbReference type="HOGENOM" id="CLU_056520_0_0_5"/>
<dbReference type="STRING" id="1261131.lam_159"/>
<evidence type="ECO:0000256" key="1">
    <source>
        <dbReference type="SAM" id="SignalP"/>
    </source>
</evidence>
<dbReference type="Proteomes" id="UP000017862">
    <property type="component" value="Chromosome"/>
</dbReference>
<dbReference type="AlphaFoldDB" id="U6B4H6"/>
<evidence type="ECO:0000313" key="4">
    <source>
        <dbReference type="Proteomes" id="UP000017862"/>
    </source>
</evidence>
<dbReference type="Pfam" id="PF03372">
    <property type="entry name" value="Exo_endo_phos"/>
    <property type="match status" value="1"/>
</dbReference>
<keyword evidence="4" id="KW-1185">Reference proteome</keyword>
<gene>
    <name evidence="3" type="ORF">lam_159</name>
</gene>
<dbReference type="PATRIC" id="fig|1261131.3.peg.148"/>
<dbReference type="Gene3D" id="3.60.10.10">
    <property type="entry name" value="Endonuclease/exonuclease/phosphatase"/>
    <property type="match status" value="1"/>
</dbReference>
<dbReference type="KEGG" id="lar:lam_159"/>
<feature type="signal peptide" evidence="1">
    <location>
        <begin position="1"/>
        <end position="20"/>
    </location>
</feature>
<accession>U6B4H6</accession>
<dbReference type="EMBL" id="CP006604">
    <property type="protein sequence ID" value="AHA27533.1"/>
    <property type="molecule type" value="Genomic_DNA"/>
</dbReference>
<dbReference type="eggNOG" id="COG0708">
    <property type="taxonomic scope" value="Bacteria"/>
</dbReference>
<name>U6B4H6_9HYPH</name>
<sequence>MYRIVLFIIFCIFFPNKNSAQVVRLASWNINTLSEISGKSILKNSVIRTDSDYDLLKKYAQEINADIVSLQEMGSYNAIKRIFPEDIWNILYAENDSGDSIHTAIVIRKEKIKIIEKNYISTTINENDIPVMGQRNAVELLFKVNGKKVWLLCVHLKSACHLDHLASYNKSCAILNKQAIWLNRWINKRKNENMPFIISGDFNRKINRYGEDDEFWQQISNNTNLIRFPYYKRSKCQANHYKNSEPIDFFIMNKLAYQYHVEGSFYEFSYRNQDIKERRYNLSDHCPIIIEYDF</sequence>
<feature type="chain" id="PRO_5004667303" description="Endonuclease/exonuclease/phosphatase domain-containing protein" evidence="1">
    <location>
        <begin position="21"/>
        <end position="294"/>
    </location>
</feature>
<keyword evidence="1" id="KW-0732">Signal</keyword>
<feature type="domain" description="Endonuclease/exonuclease/phosphatase" evidence="2">
    <location>
        <begin position="26"/>
        <end position="204"/>
    </location>
</feature>
<dbReference type="RefSeq" id="WP_007556761.1">
    <property type="nucleotide sequence ID" value="NC_022793.1"/>
</dbReference>
<dbReference type="InterPro" id="IPR036691">
    <property type="entry name" value="Endo/exonu/phosph_ase_sf"/>
</dbReference>
<organism evidence="3 4">
    <name type="scientific">Candidatus Liberibacter americanus str. Sao Paulo</name>
    <dbReference type="NCBI Taxonomy" id="1261131"/>
    <lineage>
        <taxon>Bacteria</taxon>
        <taxon>Pseudomonadati</taxon>
        <taxon>Pseudomonadota</taxon>
        <taxon>Alphaproteobacteria</taxon>
        <taxon>Hyphomicrobiales</taxon>
        <taxon>Rhizobiaceae</taxon>
        <taxon>Liberibacter</taxon>
    </lineage>
</organism>
<protein>
    <recommendedName>
        <fullName evidence="2">Endonuclease/exonuclease/phosphatase domain-containing protein</fullName>
    </recommendedName>
</protein>
<dbReference type="SUPFAM" id="SSF56219">
    <property type="entry name" value="DNase I-like"/>
    <property type="match status" value="1"/>
</dbReference>
<evidence type="ECO:0000259" key="2">
    <source>
        <dbReference type="Pfam" id="PF03372"/>
    </source>
</evidence>
<dbReference type="InterPro" id="IPR005135">
    <property type="entry name" value="Endo/exonuclease/phosphatase"/>
</dbReference>
<evidence type="ECO:0000313" key="3">
    <source>
        <dbReference type="EMBL" id="AHA27533.1"/>
    </source>
</evidence>